<name>A0A9C7GEC2_9BACI</name>
<evidence type="ECO:0008006" key="4">
    <source>
        <dbReference type="Google" id="ProtNLM"/>
    </source>
</evidence>
<proteinExistence type="predicted"/>
<evidence type="ECO:0000313" key="3">
    <source>
        <dbReference type="Proteomes" id="UP000789845"/>
    </source>
</evidence>
<organism evidence="2 3">
    <name type="scientific">Pseudoneobacillus rhizosphaerae</name>
    <dbReference type="NCBI Taxonomy" id="2880968"/>
    <lineage>
        <taxon>Bacteria</taxon>
        <taxon>Bacillati</taxon>
        <taxon>Bacillota</taxon>
        <taxon>Bacilli</taxon>
        <taxon>Bacillales</taxon>
        <taxon>Bacillaceae</taxon>
        <taxon>Pseudoneobacillus</taxon>
    </lineage>
</organism>
<protein>
    <recommendedName>
        <fullName evidence="4">PqqD family protein</fullName>
    </recommendedName>
</protein>
<dbReference type="AlphaFoldDB" id="A0A9C7GEC2"/>
<feature type="transmembrane region" description="Helical" evidence="1">
    <location>
        <begin position="243"/>
        <end position="266"/>
    </location>
</feature>
<accession>A0A9C7GEC2</accession>
<feature type="transmembrane region" description="Helical" evidence="1">
    <location>
        <begin position="214"/>
        <end position="237"/>
    </location>
</feature>
<feature type="transmembrane region" description="Helical" evidence="1">
    <location>
        <begin position="112"/>
        <end position="135"/>
    </location>
</feature>
<gene>
    <name evidence="2" type="ORF">NEOCIP111885_04310</name>
</gene>
<evidence type="ECO:0000256" key="1">
    <source>
        <dbReference type="SAM" id="Phobius"/>
    </source>
</evidence>
<dbReference type="RefSeq" id="WP_230498897.1">
    <property type="nucleotide sequence ID" value="NZ_CAKJTG010000039.1"/>
</dbReference>
<comment type="caution">
    <text evidence="2">The sequence shown here is derived from an EMBL/GenBank/DDBJ whole genome shotgun (WGS) entry which is preliminary data.</text>
</comment>
<sequence>MNLDITADSKVDCSHLSIQEDIDDEFTIGDPHTGEFLRVPKVAVDVIEMLDGQISIGEVKEAVSKKYNEDVDVIDFVMTILDCKMVYSINGKVLHTSINREPLLILRRLGSFFFSNVLVCLYAVAFLAVLFLFIVNPASFPKFQDLFIYETVGISTLNIVVVAWILTLVHEVGHLLAASKENISTRIRLNLRMIWLVAETDMTGLWARPKNNRYVPFLAGMMWDVVIIFACLIIQQVTNHPLIIGYSKLIVFLVLFAFLFQFIIFLRTDIYFVVSNWKNTSALHQNSLMFLSKIILKKNLPEWDHLPEYEKKNAVWFGFLYGIGGIIAISLFLYFQVPPVLYGVSLVYKSITVYGIDSYYFWDSAIVLFVFILQGIAWLFGLKTSLRQRKERRSTVEA</sequence>
<feature type="transmembrane region" description="Helical" evidence="1">
    <location>
        <begin position="147"/>
        <end position="169"/>
    </location>
</feature>
<dbReference type="Proteomes" id="UP000789845">
    <property type="component" value="Unassembled WGS sequence"/>
</dbReference>
<keyword evidence="1" id="KW-0812">Transmembrane</keyword>
<reference evidence="2" key="1">
    <citation type="submission" date="2021-10" db="EMBL/GenBank/DDBJ databases">
        <authorList>
            <person name="Criscuolo A."/>
        </authorList>
    </citation>
    <scope>NUCLEOTIDE SEQUENCE</scope>
    <source>
        <strain evidence="2">CIP111885</strain>
    </source>
</reference>
<keyword evidence="3" id="KW-1185">Reference proteome</keyword>
<feature type="transmembrane region" description="Helical" evidence="1">
    <location>
        <begin position="314"/>
        <end position="335"/>
    </location>
</feature>
<keyword evidence="1" id="KW-0472">Membrane</keyword>
<evidence type="ECO:0000313" key="2">
    <source>
        <dbReference type="EMBL" id="CAG9610535.1"/>
    </source>
</evidence>
<dbReference type="EMBL" id="CAKJTG010000039">
    <property type="protein sequence ID" value="CAG9610535.1"/>
    <property type="molecule type" value="Genomic_DNA"/>
</dbReference>
<keyword evidence="1" id="KW-1133">Transmembrane helix</keyword>
<feature type="transmembrane region" description="Helical" evidence="1">
    <location>
        <begin position="359"/>
        <end position="382"/>
    </location>
</feature>